<dbReference type="PANTHER" id="PTHR44329">
    <property type="entry name" value="SERINE/THREONINE-PROTEIN KINASE TNNI3K-RELATED"/>
    <property type="match status" value="1"/>
</dbReference>
<accession>A0A024TWU6</accession>
<protein>
    <submittedName>
        <fullName evidence="7">Serine/threonine protein kinase</fullName>
    </submittedName>
</protein>
<dbReference type="EMBL" id="KI913970">
    <property type="protein sequence ID" value="ETV98116.1"/>
    <property type="molecule type" value="Genomic_DNA"/>
</dbReference>
<dbReference type="InterPro" id="IPR000719">
    <property type="entry name" value="Prot_kinase_dom"/>
</dbReference>
<sequence>MPRSVLLLCAGLGLLSAQSCQVPAENTLTSNCYGQCAPPSADSTAFHVVPTCIILAADDQTNGCTNQKEGTCVENVGACTLSCLNPVTSATNSTWSIRVGVPNRQDADVGRVHAIYDVDITPATMAIRIAPRDNVKEPSWELRLSSTSFRQATNVVSIDIERLLVANFPSLTILSKLKSLRLSNVGFSHVADIDGSAMPENLESLDLSQNNLHQLPAFVFRNKKLQLLNMTGNPLANVHVFYSELLFLQRLPAYSGPAMAITGACQAGYTPTTWESSTLCVQANGSLEQAAPPVAPTSAPPGPPPPASSNKVTLILIGIGSCVIVGVFVYLAIFVRRPRNGGGKSSFGGRGSRTSSAGDDGSLHGMEGPATDKTYYAVHTVRLPDGDSIDAMTPRSSSSRSTWTVLSFRSLFTEIVYPDLIVADRPVVIVHDSFHMVRGMFKGKRVHVNRLKPMPHDKSFVFLSLLSTVRHPRLTSVVGVSWRKLDHVTGGIQMDIVCEFMDSELLETYLGTTTKAVAPWRDGKIELVLDVALGLMHIHDHNFIYDNLSPTTLFVDSRNGCKLHTVAVTYKAPFPTSSTLHVAPEVLAGEEVTLASDMFAFGVLLARIDSIATQWNAAADISFTPTCPDMIVQVAMACLEKDPRQRPSANFVYAMLRREASFMES</sequence>
<feature type="transmembrane region" description="Helical" evidence="4">
    <location>
        <begin position="314"/>
        <end position="335"/>
    </location>
</feature>
<dbReference type="PANTHER" id="PTHR44329:SF214">
    <property type="entry name" value="PROTEIN KINASE DOMAIN-CONTAINING PROTEIN"/>
    <property type="match status" value="1"/>
</dbReference>
<proteinExistence type="predicted"/>
<dbReference type="STRING" id="157072.A0A024TWU6"/>
<reference evidence="7" key="1">
    <citation type="submission" date="2013-12" db="EMBL/GenBank/DDBJ databases">
        <title>The Genome Sequence of Aphanomyces invadans NJM9701.</title>
        <authorList>
            <consortium name="The Broad Institute Genomics Platform"/>
            <person name="Russ C."/>
            <person name="Tyler B."/>
            <person name="van West P."/>
            <person name="Dieguez-Uribeondo J."/>
            <person name="Young S.K."/>
            <person name="Zeng Q."/>
            <person name="Gargeya S."/>
            <person name="Fitzgerald M."/>
            <person name="Abouelleil A."/>
            <person name="Alvarado L."/>
            <person name="Chapman S.B."/>
            <person name="Gainer-Dewar J."/>
            <person name="Goldberg J."/>
            <person name="Griggs A."/>
            <person name="Gujja S."/>
            <person name="Hansen M."/>
            <person name="Howarth C."/>
            <person name="Imamovic A."/>
            <person name="Ireland A."/>
            <person name="Larimer J."/>
            <person name="McCowan C."/>
            <person name="Murphy C."/>
            <person name="Pearson M."/>
            <person name="Poon T.W."/>
            <person name="Priest M."/>
            <person name="Roberts A."/>
            <person name="Saif S."/>
            <person name="Shea T."/>
            <person name="Sykes S."/>
            <person name="Wortman J."/>
            <person name="Nusbaum C."/>
            <person name="Birren B."/>
        </authorList>
    </citation>
    <scope>NUCLEOTIDE SEQUENCE [LARGE SCALE GENOMIC DNA]</scope>
    <source>
        <strain evidence="7">NJM9701</strain>
    </source>
</reference>
<dbReference type="eggNOG" id="KOG1187">
    <property type="taxonomic scope" value="Eukaryota"/>
</dbReference>
<keyword evidence="4" id="KW-1133">Transmembrane helix</keyword>
<keyword evidence="5" id="KW-0732">Signal</keyword>
<keyword evidence="7" id="KW-0418">Kinase</keyword>
<dbReference type="Pfam" id="PF07714">
    <property type="entry name" value="PK_Tyr_Ser-Thr"/>
    <property type="match status" value="1"/>
</dbReference>
<keyword evidence="7" id="KW-0808">Transferase</keyword>
<feature type="compositionally biased region" description="Gly residues" evidence="3">
    <location>
        <begin position="341"/>
        <end position="351"/>
    </location>
</feature>
<dbReference type="InterPro" id="IPR001611">
    <property type="entry name" value="Leu-rich_rpt"/>
</dbReference>
<organism evidence="7">
    <name type="scientific">Aphanomyces invadans</name>
    <dbReference type="NCBI Taxonomy" id="157072"/>
    <lineage>
        <taxon>Eukaryota</taxon>
        <taxon>Sar</taxon>
        <taxon>Stramenopiles</taxon>
        <taxon>Oomycota</taxon>
        <taxon>Saprolegniomycetes</taxon>
        <taxon>Saprolegniales</taxon>
        <taxon>Verrucalvaceae</taxon>
        <taxon>Aphanomyces</taxon>
    </lineage>
</organism>
<dbReference type="PROSITE" id="PS51450">
    <property type="entry name" value="LRR"/>
    <property type="match status" value="1"/>
</dbReference>
<dbReference type="InterPro" id="IPR032675">
    <property type="entry name" value="LRR_dom_sf"/>
</dbReference>
<dbReference type="GeneID" id="20085910"/>
<feature type="chain" id="PRO_5001534704" evidence="5">
    <location>
        <begin position="18"/>
        <end position="665"/>
    </location>
</feature>
<feature type="domain" description="Protein kinase" evidence="6">
    <location>
        <begin position="423"/>
        <end position="663"/>
    </location>
</feature>
<evidence type="ECO:0000313" key="7">
    <source>
        <dbReference type="EMBL" id="ETV98116.1"/>
    </source>
</evidence>
<keyword evidence="1" id="KW-0433">Leucine-rich repeat</keyword>
<dbReference type="OrthoDB" id="4062651at2759"/>
<feature type="signal peptide" evidence="5">
    <location>
        <begin position="1"/>
        <end position="17"/>
    </location>
</feature>
<dbReference type="PROSITE" id="PS50011">
    <property type="entry name" value="PROTEIN_KINASE_DOM"/>
    <property type="match status" value="1"/>
</dbReference>
<gene>
    <name evidence="7" type="ORF">H310_08860</name>
</gene>
<keyword evidence="7" id="KW-0723">Serine/threonine-protein kinase</keyword>
<dbReference type="AlphaFoldDB" id="A0A024TWU6"/>
<dbReference type="InterPro" id="IPR011009">
    <property type="entry name" value="Kinase-like_dom_sf"/>
</dbReference>
<feature type="region of interest" description="Disordered" evidence="3">
    <location>
        <begin position="341"/>
        <end position="369"/>
    </location>
</feature>
<dbReference type="Gene3D" id="1.10.510.10">
    <property type="entry name" value="Transferase(Phosphotransferase) domain 1"/>
    <property type="match status" value="1"/>
</dbReference>
<keyword evidence="4" id="KW-0472">Membrane</keyword>
<evidence type="ECO:0000259" key="6">
    <source>
        <dbReference type="PROSITE" id="PS50011"/>
    </source>
</evidence>
<evidence type="ECO:0000256" key="2">
    <source>
        <dbReference type="ARBA" id="ARBA00022737"/>
    </source>
</evidence>
<name>A0A024TWU6_9STRA</name>
<dbReference type="InterPro" id="IPR001245">
    <property type="entry name" value="Ser-Thr/Tyr_kinase_cat_dom"/>
</dbReference>
<dbReference type="PROSITE" id="PS51257">
    <property type="entry name" value="PROKAR_LIPOPROTEIN"/>
    <property type="match status" value="1"/>
</dbReference>
<evidence type="ECO:0000256" key="3">
    <source>
        <dbReference type="SAM" id="MobiDB-lite"/>
    </source>
</evidence>
<keyword evidence="2" id="KW-0677">Repeat</keyword>
<dbReference type="RefSeq" id="XP_008872991.1">
    <property type="nucleotide sequence ID" value="XM_008874769.1"/>
</dbReference>
<keyword evidence="4" id="KW-0812">Transmembrane</keyword>
<evidence type="ECO:0000256" key="1">
    <source>
        <dbReference type="ARBA" id="ARBA00022614"/>
    </source>
</evidence>
<dbReference type="VEuPathDB" id="FungiDB:H310_08860"/>
<dbReference type="GO" id="GO:0005524">
    <property type="term" value="F:ATP binding"/>
    <property type="evidence" value="ECO:0007669"/>
    <property type="project" value="InterPro"/>
</dbReference>
<dbReference type="GO" id="GO:0004674">
    <property type="term" value="F:protein serine/threonine kinase activity"/>
    <property type="evidence" value="ECO:0007669"/>
    <property type="project" value="UniProtKB-KW"/>
</dbReference>
<dbReference type="SUPFAM" id="SSF56112">
    <property type="entry name" value="Protein kinase-like (PK-like)"/>
    <property type="match status" value="1"/>
</dbReference>
<dbReference type="SUPFAM" id="SSF52058">
    <property type="entry name" value="L domain-like"/>
    <property type="match status" value="1"/>
</dbReference>
<evidence type="ECO:0000256" key="5">
    <source>
        <dbReference type="SAM" id="SignalP"/>
    </source>
</evidence>
<evidence type="ECO:0000256" key="4">
    <source>
        <dbReference type="SAM" id="Phobius"/>
    </source>
</evidence>
<dbReference type="InterPro" id="IPR051681">
    <property type="entry name" value="Ser/Thr_Kinases-Pseudokinases"/>
</dbReference>
<dbReference type="Gene3D" id="3.80.10.10">
    <property type="entry name" value="Ribonuclease Inhibitor"/>
    <property type="match status" value="1"/>
</dbReference>